<protein>
    <submittedName>
        <fullName evidence="1">Uncharacterized protein</fullName>
    </submittedName>
</protein>
<evidence type="ECO:0000313" key="1">
    <source>
        <dbReference type="EMBL" id="MEJ5903813.1"/>
    </source>
</evidence>
<gene>
    <name evidence="1" type="ORF">V7V80_03860</name>
</gene>
<evidence type="ECO:0000313" key="2">
    <source>
        <dbReference type="Proteomes" id="UP001377692"/>
    </source>
</evidence>
<reference evidence="1 2" key="1">
    <citation type="submission" date="2024-02" db="EMBL/GenBank/DDBJ databases">
        <title>Identification of pathogenicity and growth-promoting functions of Pseudomonas putida variants.</title>
        <authorList>
            <person name="Sun J."/>
        </authorList>
    </citation>
    <scope>NUCLEOTIDE SEQUENCE [LARGE SCALE GENOMIC DNA]</scope>
    <source>
        <strain evidence="1 2">A04</strain>
    </source>
</reference>
<accession>A0ABU8R1R4</accession>
<comment type="caution">
    <text evidence="1">The sequence shown here is derived from an EMBL/GenBank/DDBJ whole genome shotgun (WGS) entry which is preliminary data.</text>
</comment>
<organism evidence="1 2">
    <name type="scientific">Pseudomonas kermanshahensis</name>
    <dbReference type="NCBI Taxonomy" id="2745482"/>
    <lineage>
        <taxon>Bacteria</taxon>
        <taxon>Pseudomonadati</taxon>
        <taxon>Pseudomonadota</taxon>
        <taxon>Gammaproteobacteria</taxon>
        <taxon>Pseudomonadales</taxon>
        <taxon>Pseudomonadaceae</taxon>
        <taxon>Pseudomonas</taxon>
    </lineage>
</organism>
<name>A0ABU8R1R4_9PSED</name>
<dbReference type="RefSeq" id="WP_339548612.1">
    <property type="nucleotide sequence ID" value="NZ_JBBHLD010000002.1"/>
</dbReference>
<keyword evidence="2" id="KW-1185">Reference proteome</keyword>
<dbReference type="Proteomes" id="UP001377692">
    <property type="component" value="Unassembled WGS sequence"/>
</dbReference>
<proteinExistence type="predicted"/>
<dbReference type="EMBL" id="JBBHLD010000002">
    <property type="protein sequence ID" value="MEJ5903813.1"/>
    <property type="molecule type" value="Genomic_DNA"/>
</dbReference>
<sequence>MSKPDWNIAPHWANWLAADTTIDPSKPEYWVWFEDEPVWNDSGWLLGEGGGKWDQTAFDVPVGYDTPNSLERRP</sequence>